<dbReference type="InterPro" id="IPR001633">
    <property type="entry name" value="EAL_dom"/>
</dbReference>
<dbReference type="Pfam" id="PF13185">
    <property type="entry name" value="GAF_2"/>
    <property type="match status" value="1"/>
</dbReference>
<dbReference type="CDD" id="cd01948">
    <property type="entry name" value="EAL"/>
    <property type="match status" value="1"/>
</dbReference>
<dbReference type="CDD" id="cd01949">
    <property type="entry name" value="GGDEF"/>
    <property type="match status" value="1"/>
</dbReference>
<dbReference type="EMBL" id="JAFREP010000007">
    <property type="protein sequence ID" value="MBO1318722.1"/>
    <property type="molecule type" value="Genomic_DNA"/>
</dbReference>
<dbReference type="InterPro" id="IPR052155">
    <property type="entry name" value="Biofilm_reg_signaling"/>
</dbReference>
<keyword evidence="6" id="KW-1185">Reference proteome</keyword>
<dbReference type="Pfam" id="PF00563">
    <property type="entry name" value="EAL"/>
    <property type="match status" value="1"/>
</dbReference>
<dbReference type="InterPro" id="IPR029787">
    <property type="entry name" value="Nucleotide_cyclase"/>
</dbReference>
<dbReference type="PANTHER" id="PTHR44757:SF2">
    <property type="entry name" value="BIOFILM ARCHITECTURE MAINTENANCE PROTEIN MBAA"/>
    <property type="match status" value="1"/>
</dbReference>
<dbReference type="PROSITE" id="PS50112">
    <property type="entry name" value="PAS"/>
    <property type="match status" value="1"/>
</dbReference>
<dbReference type="PROSITE" id="PS50113">
    <property type="entry name" value="PAC"/>
    <property type="match status" value="1"/>
</dbReference>
<dbReference type="NCBIfam" id="TIGR00229">
    <property type="entry name" value="sensory_box"/>
    <property type="match status" value="1"/>
</dbReference>
<dbReference type="Gene3D" id="3.30.70.270">
    <property type="match status" value="1"/>
</dbReference>
<evidence type="ECO:0000259" key="1">
    <source>
        <dbReference type="PROSITE" id="PS50112"/>
    </source>
</evidence>
<dbReference type="SMART" id="SM00267">
    <property type="entry name" value="GGDEF"/>
    <property type="match status" value="1"/>
</dbReference>
<dbReference type="PANTHER" id="PTHR44757">
    <property type="entry name" value="DIGUANYLATE CYCLASE DGCP"/>
    <property type="match status" value="1"/>
</dbReference>
<organism evidence="5 6">
    <name type="scientific">Acanthopleuribacter pedis</name>
    <dbReference type="NCBI Taxonomy" id="442870"/>
    <lineage>
        <taxon>Bacteria</taxon>
        <taxon>Pseudomonadati</taxon>
        <taxon>Acidobacteriota</taxon>
        <taxon>Holophagae</taxon>
        <taxon>Acanthopleuribacterales</taxon>
        <taxon>Acanthopleuribacteraceae</taxon>
        <taxon>Acanthopleuribacter</taxon>
    </lineage>
</organism>
<dbReference type="InterPro" id="IPR035919">
    <property type="entry name" value="EAL_sf"/>
</dbReference>
<evidence type="ECO:0000313" key="5">
    <source>
        <dbReference type="EMBL" id="MBO1318722.1"/>
    </source>
</evidence>
<accession>A0A8J7U2L6</accession>
<proteinExistence type="predicted"/>
<evidence type="ECO:0000259" key="3">
    <source>
        <dbReference type="PROSITE" id="PS50883"/>
    </source>
</evidence>
<dbReference type="InterPro" id="IPR001610">
    <property type="entry name" value="PAC"/>
</dbReference>
<dbReference type="SUPFAM" id="SSF55073">
    <property type="entry name" value="Nucleotide cyclase"/>
    <property type="match status" value="1"/>
</dbReference>
<feature type="domain" description="EAL" evidence="3">
    <location>
        <begin position="532"/>
        <end position="788"/>
    </location>
</feature>
<dbReference type="SUPFAM" id="SSF141868">
    <property type="entry name" value="EAL domain-like"/>
    <property type="match status" value="1"/>
</dbReference>
<feature type="domain" description="GGDEF" evidence="4">
    <location>
        <begin position="390"/>
        <end position="523"/>
    </location>
</feature>
<dbReference type="SUPFAM" id="SSF55781">
    <property type="entry name" value="GAF domain-like"/>
    <property type="match status" value="1"/>
</dbReference>
<sequence length="797" mass="90746">MPLESNLQDELEQLRKERDAFAKALKISNDAFVTKVKEFSLIKRMGALLRWNPQLSQLVAGFVNIIIDETYAENCSLWLVQPGSSDLVLTAAQGQQERKPRLFLKQAQDAPRMKMGEGAAGWAAKNQRSLLIENVAKDARFVPKRSEITSIKSLLCLPIMGEHGDVLGVFNMSHPDIGAFSMENQRLLELITDQAGLAFTNYNLIKAMRDFNKLLERKVEEHTQTLRDSEERYALAVEAGRVGIWDWNLQTDNLYLSPNMKELLGYGNDELNSDLDTWMALVHTADRGALKHQLDKLLDNQANQIEWEHRMFHRDGSVIWFALRGRLHRDAHNQPQRLVVSYVDITKRKSMEKKLTYSALHDDLTGLPNRTLFIDRLRQALAFSHRRPNYHFAILFLDLDHFKIINDSLGHHVGDLLLKQVAHRLQGCVRNGDTVARLGGDEFAILFDGIQEVAQAEDIAQLILKRLQQVFVLERHEVFTGGSIGIALPITHKETPDELLRDADIALYRAKKLGRARFEVFDKSLHLEVLSRLELEYDLRLAMEQQQILPFYQPIVDLRTGKITGFEALARWKHPVRGMVPPAEFIPIAEETGLINDISRHILQCACRDVVTWQQAFPHTPPLSMSVNLSTIQFLEGDLVPLIRETLDSSGLEAQRLKLEITESLLMEELDVVRLVLSELRGMNIPLLLDDFGTGYSSLSYLHRFPLNVVKIDASFVRNLHLGQENLEIVRAIKMLAMALNMEVIAEGIESEIQMETLKDMGCEFGQGFFFAKPLPREEIPRLLEQQVDGKTSEQNG</sequence>
<dbReference type="InterPro" id="IPR029016">
    <property type="entry name" value="GAF-like_dom_sf"/>
</dbReference>
<reference evidence="5" key="1">
    <citation type="submission" date="2021-03" db="EMBL/GenBank/DDBJ databases">
        <authorList>
            <person name="Wang G."/>
        </authorList>
    </citation>
    <scope>NUCLEOTIDE SEQUENCE</scope>
    <source>
        <strain evidence="5">KCTC 12899</strain>
    </source>
</reference>
<dbReference type="PROSITE" id="PS50883">
    <property type="entry name" value="EAL"/>
    <property type="match status" value="1"/>
</dbReference>
<dbReference type="Gene3D" id="3.30.450.40">
    <property type="match status" value="1"/>
</dbReference>
<evidence type="ECO:0000259" key="4">
    <source>
        <dbReference type="PROSITE" id="PS50887"/>
    </source>
</evidence>
<dbReference type="SMART" id="SM00091">
    <property type="entry name" value="PAS"/>
    <property type="match status" value="1"/>
</dbReference>
<dbReference type="SMART" id="SM00086">
    <property type="entry name" value="PAC"/>
    <property type="match status" value="1"/>
</dbReference>
<dbReference type="Gene3D" id="3.30.450.20">
    <property type="entry name" value="PAS domain"/>
    <property type="match status" value="1"/>
</dbReference>
<gene>
    <name evidence="5" type="ORF">J3U88_09640</name>
</gene>
<dbReference type="NCBIfam" id="TIGR00254">
    <property type="entry name" value="GGDEF"/>
    <property type="match status" value="1"/>
</dbReference>
<dbReference type="Gene3D" id="3.20.20.450">
    <property type="entry name" value="EAL domain"/>
    <property type="match status" value="1"/>
</dbReference>
<dbReference type="InterPro" id="IPR013655">
    <property type="entry name" value="PAS_fold_3"/>
</dbReference>
<dbReference type="InterPro" id="IPR043128">
    <property type="entry name" value="Rev_trsase/Diguanyl_cyclase"/>
</dbReference>
<dbReference type="SMART" id="SM00052">
    <property type="entry name" value="EAL"/>
    <property type="match status" value="1"/>
</dbReference>
<dbReference type="InterPro" id="IPR003018">
    <property type="entry name" value="GAF"/>
</dbReference>
<protein>
    <submittedName>
        <fullName evidence="5">EAL domain-containing protein</fullName>
    </submittedName>
</protein>
<feature type="domain" description="PAS" evidence="1">
    <location>
        <begin position="229"/>
        <end position="301"/>
    </location>
</feature>
<dbReference type="RefSeq" id="WP_207858393.1">
    <property type="nucleotide sequence ID" value="NZ_JAFREP010000007.1"/>
</dbReference>
<dbReference type="PROSITE" id="PS50887">
    <property type="entry name" value="GGDEF"/>
    <property type="match status" value="1"/>
</dbReference>
<dbReference type="Pfam" id="PF08447">
    <property type="entry name" value="PAS_3"/>
    <property type="match status" value="1"/>
</dbReference>
<dbReference type="SMART" id="SM00065">
    <property type="entry name" value="GAF"/>
    <property type="match status" value="1"/>
</dbReference>
<dbReference type="InterPro" id="IPR000700">
    <property type="entry name" value="PAS-assoc_C"/>
</dbReference>
<comment type="caution">
    <text evidence="5">The sequence shown here is derived from an EMBL/GenBank/DDBJ whole genome shotgun (WGS) entry which is preliminary data.</text>
</comment>
<dbReference type="InterPro" id="IPR035965">
    <property type="entry name" value="PAS-like_dom_sf"/>
</dbReference>
<dbReference type="InterPro" id="IPR000160">
    <property type="entry name" value="GGDEF_dom"/>
</dbReference>
<evidence type="ECO:0000259" key="2">
    <source>
        <dbReference type="PROSITE" id="PS50113"/>
    </source>
</evidence>
<feature type="domain" description="PAC" evidence="2">
    <location>
        <begin position="305"/>
        <end position="357"/>
    </location>
</feature>
<evidence type="ECO:0000313" key="6">
    <source>
        <dbReference type="Proteomes" id="UP000664417"/>
    </source>
</evidence>
<dbReference type="InterPro" id="IPR000014">
    <property type="entry name" value="PAS"/>
</dbReference>
<dbReference type="Proteomes" id="UP000664417">
    <property type="component" value="Unassembled WGS sequence"/>
</dbReference>
<dbReference type="Pfam" id="PF00990">
    <property type="entry name" value="GGDEF"/>
    <property type="match status" value="1"/>
</dbReference>
<dbReference type="SUPFAM" id="SSF55785">
    <property type="entry name" value="PYP-like sensor domain (PAS domain)"/>
    <property type="match status" value="1"/>
</dbReference>
<name>A0A8J7U2L6_9BACT</name>
<dbReference type="AlphaFoldDB" id="A0A8J7U2L6"/>
<dbReference type="CDD" id="cd00130">
    <property type="entry name" value="PAS"/>
    <property type="match status" value="1"/>
</dbReference>